<evidence type="ECO:0000259" key="3">
    <source>
        <dbReference type="Pfam" id="PF07715"/>
    </source>
</evidence>
<gene>
    <name evidence="4" type="ORF">CJ305_11430</name>
</gene>
<evidence type="ECO:0000313" key="5">
    <source>
        <dbReference type="Proteomes" id="UP000229433"/>
    </source>
</evidence>
<dbReference type="Gene3D" id="2.170.130.10">
    <property type="entry name" value="TonB-dependent receptor, plug domain"/>
    <property type="match status" value="1"/>
</dbReference>
<comment type="caution">
    <text evidence="4">The sequence shown here is derived from an EMBL/GenBank/DDBJ whole genome shotgun (WGS) entry which is preliminary data.</text>
</comment>
<keyword evidence="1" id="KW-0472">Membrane</keyword>
<dbReference type="FunFam" id="2.170.130.10:FF:000003">
    <property type="entry name" value="SusC/RagA family TonB-linked outer membrane protein"/>
    <property type="match status" value="1"/>
</dbReference>
<dbReference type="InterPro" id="IPR023997">
    <property type="entry name" value="TonB-dep_OMP_SusC/RagA_CS"/>
</dbReference>
<dbReference type="EMBL" id="NQXA01000008">
    <property type="protein sequence ID" value="PHQ29210.1"/>
    <property type="molecule type" value="Genomic_DNA"/>
</dbReference>
<dbReference type="NCBIfam" id="TIGR04056">
    <property type="entry name" value="OMP_RagA_SusC"/>
    <property type="match status" value="1"/>
</dbReference>
<dbReference type="RefSeq" id="WP_099646410.1">
    <property type="nucleotide sequence ID" value="NZ_KZ319291.1"/>
</dbReference>
<proteinExistence type="inferred from homology"/>
<dbReference type="InterPro" id="IPR012910">
    <property type="entry name" value="Plug_dom"/>
</dbReference>
<keyword evidence="1" id="KW-0813">Transport</keyword>
<name>A0A2G1VRH2_9FLAO</name>
<comment type="similarity">
    <text evidence="1">Belongs to the TonB-dependent receptor family.</text>
</comment>
<evidence type="ECO:0000256" key="1">
    <source>
        <dbReference type="PROSITE-ProRule" id="PRU01360"/>
    </source>
</evidence>
<keyword evidence="1" id="KW-0998">Cell outer membrane</keyword>
<keyword evidence="5" id="KW-1185">Reference proteome</keyword>
<feature type="signal peptide" evidence="2">
    <location>
        <begin position="1"/>
        <end position="28"/>
    </location>
</feature>
<comment type="subcellular location">
    <subcellularLocation>
        <location evidence="1">Cell outer membrane</location>
        <topology evidence="1">Multi-pass membrane protein</topology>
    </subcellularLocation>
</comment>
<accession>A0A2G1VRH2</accession>
<dbReference type="InterPro" id="IPR023996">
    <property type="entry name" value="TonB-dep_OMP_SusC/RagA"/>
</dbReference>
<dbReference type="OrthoDB" id="9768177at2"/>
<keyword evidence="1" id="KW-0812">Transmembrane</keyword>
<reference evidence="4 5" key="1">
    <citation type="submission" date="2017-08" db="EMBL/GenBank/DDBJ databases">
        <title>The whole genome shortgun sequences of strain Leeuwenhoekiella nanhaiensis G18 from the South China Sea.</title>
        <authorList>
            <person name="Liu Q."/>
        </authorList>
    </citation>
    <scope>NUCLEOTIDE SEQUENCE [LARGE SCALE GENOMIC DNA]</scope>
    <source>
        <strain evidence="4 5">G18</strain>
    </source>
</reference>
<evidence type="ECO:0000256" key="2">
    <source>
        <dbReference type="SAM" id="SignalP"/>
    </source>
</evidence>
<dbReference type="Pfam" id="PF13715">
    <property type="entry name" value="CarbopepD_reg_2"/>
    <property type="match status" value="1"/>
</dbReference>
<keyword evidence="1" id="KW-1134">Transmembrane beta strand</keyword>
<dbReference type="GO" id="GO:0009279">
    <property type="term" value="C:cell outer membrane"/>
    <property type="evidence" value="ECO:0007669"/>
    <property type="project" value="UniProtKB-SubCell"/>
</dbReference>
<dbReference type="InterPro" id="IPR039426">
    <property type="entry name" value="TonB-dep_rcpt-like"/>
</dbReference>
<dbReference type="InterPro" id="IPR008969">
    <property type="entry name" value="CarboxyPept-like_regulatory"/>
</dbReference>
<organism evidence="4 5">
    <name type="scientific">Leeuwenhoekiella nanhaiensis</name>
    <dbReference type="NCBI Taxonomy" id="1655491"/>
    <lineage>
        <taxon>Bacteria</taxon>
        <taxon>Pseudomonadati</taxon>
        <taxon>Bacteroidota</taxon>
        <taxon>Flavobacteriia</taxon>
        <taxon>Flavobacteriales</taxon>
        <taxon>Flavobacteriaceae</taxon>
        <taxon>Leeuwenhoekiella</taxon>
    </lineage>
</organism>
<feature type="domain" description="TonB-dependent receptor plug" evidence="3">
    <location>
        <begin position="140"/>
        <end position="246"/>
    </location>
</feature>
<dbReference type="Gene3D" id="2.60.40.1120">
    <property type="entry name" value="Carboxypeptidase-like, regulatory domain"/>
    <property type="match status" value="1"/>
</dbReference>
<sequence length="1063" mass="117376">MKIPLIKTAHVSKTLVLGILFPLFTATAEERSNTYTTYETKITEQQVAVSGTVVSADDGLPLPGVNVIVKGQTGMGAVTDFDGKYTINVPSSESVLVFSFVGFKTAERQVGSNTTIDLQMATDENSLEEVVVVGYGQQKKESVVAAIVQASGEELERAGNVPNIGSALAGNVPGVITTSSTGLPGAEDPRIFIRGLSTFNGGEPLILVDGIERPMNTVAISSVESISVLKDASATAVYGVRGANGVILITTKRGKSGRAVLRARLNTTLKTASKLPGKKDSYDTFLVRNQAIENELSIRPESWGAYMSQDIIDKYRFPANLAESERYPNVDWDEALFKDFAPAYNANLNISGGSEFVKYFAGADFQYEGDLIREYNNSRGYQPGFNYNRFNVRTNLDFQLTPSTVLKVGLSGSYGVRKTPWGFGGGDYVYWIAAYSTPPDIYLPQYSDGTWGYDAPSGGGQGNAVRNLAISGVQYLTTTQLQTNFTLEQKLDVIAKGLTFNGTIALDNTFIEANRGVNDLFNDPQEKWIDPTTGIETYRRTYDANTGFDYAQGVRWTAQGGGVNNGASYRRLFYQTQLNYTTTIEDKHDVTAMGLFNRNEFATGSILPFYREDWVFRATYGYDNRYLIEYNGAYNGSEKFAADKRFAFFSSGGIGWNIMNESFMDKADFVNNLKLRASYGQIGDDNIGARFLYLTAWGYGGQSRLGVTGEQAEASPYVWYRETQVGNPGVSWESVKKTNIGLDYGFFNNAISGSVDYFSDDRIDVLVGGGDRAIPDYYGTEAPVANLGRVKNKGYELVLNLNHNFTPDLRVWADLNMTHAENVTIDRDDAELLPGYQKFEGYAINQARTFIDNGFYNTWDELYGTTQHNTNDNQKLPGGYQIIDFNGDGVIDDFDQTPYAFAGAPQNTYNATVGFDWKGLSAFVQFFGANNVTRQVVFNSLGNQNNIVYDEGSYWSKDNTNADAPVPRWVSTPNGASNGSRFFYDASYVRLKNAEIAYTFTADSKLLKTFGFDSLRLFLNGNNLYVWTKMPDDRESNFAGTGWASQGAYPTVKRFNFGLNITF</sequence>
<dbReference type="InterPro" id="IPR037066">
    <property type="entry name" value="Plug_dom_sf"/>
</dbReference>
<dbReference type="SUPFAM" id="SSF49464">
    <property type="entry name" value="Carboxypeptidase regulatory domain-like"/>
    <property type="match status" value="1"/>
</dbReference>
<dbReference type="Pfam" id="PF07715">
    <property type="entry name" value="Plug"/>
    <property type="match status" value="1"/>
</dbReference>
<dbReference type="SUPFAM" id="SSF56935">
    <property type="entry name" value="Porins"/>
    <property type="match status" value="1"/>
</dbReference>
<evidence type="ECO:0000313" key="4">
    <source>
        <dbReference type="EMBL" id="PHQ29210.1"/>
    </source>
</evidence>
<protein>
    <submittedName>
        <fullName evidence="4">SusC/RagA family TonB-linked outer membrane protein</fullName>
    </submittedName>
</protein>
<dbReference type="Proteomes" id="UP000229433">
    <property type="component" value="Unassembled WGS sequence"/>
</dbReference>
<dbReference type="AlphaFoldDB" id="A0A2G1VRH2"/>
<keyword evidence="2" id="KW-0732">Signal</keyword>
<dbReference type="NCBIfam" id="TIGR04057">
    <property type="entry name" value="SusC_RagA_signa"/>
    <property type="match status" value="1"/>
</dbReference>
<feature type="chain" id="PRO_5013847760" evidence="2">
    <location>
        <begin position="29"/>
        <end position="1063"/>
    </location>
</feature>
<dbReference type="PROSITE" id="PS52016">
    <property type="entry name" value="TONB_DEPENDENT_REC_3"/>
    <property type="match status" value="1"/>
</dbReference>